<dbReference type="SMART" id="SM00418">
    <property type="entry name" value="HTH_ARSR"/>
    <property type="match status" value="1"/>
</dbReference>
<dbReference type="PRINTS" id="PR00778">
    <property type="entry name" value="HTHARSR"/>
</dbReference>
<name>A0A1V4QFZ0_UNCW3</name>
<dbReference type="InterPro" id="IPR036390">
    <property type="entry name" value="WH_DNA-bd_sf"/>
</dbReference>
<dbReference type="PANTHER" id="PTHR43132:SF2">
    <property type="entry name" value="ARSENICAL RESISTANCE OPERON REPRESSOR ARSR-RELATED"/>
    <property type="match status" value="1"/>
</dbReference>
<dbReference type="InterPro" id="IPR036388">
    <property type="entry name" value="WH-like_DNA-bd_sf"/>
</dbReference>
<dbReference type="NCBIfam" id="NF033788">
    <property type="entry name" value="HTH_metalloreg"/>
    <property type="match status" value="1"/>
</dbReference>
<comment type="caution">
    <text evidence="5">The sequence shown here is derived from an EMBL/GenBank/DDBJ whole genome shotgun (WGS) entry which is preliminary data.</text>
</comment>
<dbReference type="Gene3D" id="1.10.10.10">
    <property type="entry name" value="Winged helix-like DNA-binding domain superfamily/Winged helix DNA-binding domain"/>
    <property type="match status" value="1"/>
</dbReference>
<dbReference type="EMBL" id="MUKB01000063">
    <property type="protein sequence ID" value="OPX17911.1"/>
    <property type="molecule type" value="Genomic_DNA"/>
</dbReference>
<dbReference type="InterPro" id="IPR011991">
    <property type="entry name" value="ArsR-like_HTH"/>
</dbReference>
<gene>
    <name evidence="5" type="ORF">BXT86_04000</name>
</gene>
<dbReference type="InterPro" id="IPR001845">
    <property type="entry name" value="HTH_ArsR_DNA-bd_dom"/>
</dbReference>
<keyword evidence="1" id="KW-0805">Transcription regulation</keyword>
<feature type="domain" description="HTH arsR-type" evidence="4">
    <location>
        <begin position="1"/>
        <end position="95"/>
    </location>
</feature>
<organism evidence="5 6">
    <name type="scientific">candidate division WOR-3 bacterium 4484_100</name>
    <dbReference type="NCBI Taxonomy" id="1936077"/>
    <lineage>
        <taxon>Bacteria</taxon>
        <taxon>Bacteria division WOR-3</taxon>
    </lineage>
</organism>
<accession>A0A1V4QFZ0</accession>
<sequence>MKPNIQEFQAAVLNALAHPMRLKILEKLRAGPCCVCKIIPYVKGEQSNVSHHLQILRRANIVRSEKRGQEVWYEVVDPVIFELLDKVRLCVIHNLTRSHRLLTTLNIKEMK</sequence>
<dbReference type="Pfam" id="PF01022">
    <property type="entry name" value="HTH_5"/>
    <property type="match status" value="1"/>
</dbReference>
<proteinExistence type="predicted"/>
<dbReference type="SUPFAM" id="SSF46785">
    <property type="entry name" value="Winged helix' DNA-binding domain"/>
    <property type="match status" value="1"/>
</dbReference>
<evidence type="ECO:0000259" key="4">
    <source>
        <dbReference type="PROSITE" id="PS50987"/>
    </source>
</evidence>
<dbReference type="GO" id="GO:0003677">
    <property type="term" value="F:DNA binding"/>
    <property type="evidence" value="ECO:0007669"/>
    <property type="project" value="UniProtKB-KW"/>
</dbReference>
<evidence type="ECO:0000256" key="2">
    <source>
        <dbReference type="ARBA" id="ARBA00023125"/>
    </source>
</evidence>
<dbReference type="PROSITE" id="PS50987">
    <property type="entry name" value="HTH_ARSR_2"/>
    <property type="match status" value="1"/>
</dbReference>
<protein>
    <recommendedName>
        <fullName evidence="4">HTH arsR-type domain-containing protein</fullName>
    </recommendedName>
</protein>
<dbReference type="CDD" id="cd00090">
    <property type="entry name" value="HTH_ARSR"/>
    <property type="match status" value="1"/>
</dbReference>
<dbReference type="GO" id="GO:0003700">
    <property type="term" value="F:DNA-binding transcription factor activity"/>
    <property type="evidence" value="ECO:0007669"/>
    <property type="project" value="InterPro"/>
</dbReference>
<evidence type="ECO:0000256" key="1">
    <source>
        <dbReference type="ARBA" id="ARBA00023015"/>
    </source>
</evidence>
<evidence type="ECO:0000313" key="6">
    <source>
        <dbReference type="Proteomes" id="UP000191663"/>
    </source>
</evidence>
<evidence type="ECO:0000313" key="5">
    <source>
        <dbReference type="EMBL" id="OPX17911.1"/>
    </source>
</evidence>
<dbReference type="InterPro" id="IPR051011">
    <property type="entry name" value="Metal_resp_trans_reg"/>
</dbReference>
<dbReference type="Proteomes" id="UP000191663">
    <property type="component" value="Unassembled WGS sequence"/>
</dbReference>
<keyword evidence="2" id="KW-0238">DNA-binding</keyword>
<keyword evidence="3" id="KW-0804">Transcription</keyword>
<dbReference type="PANTHER" id="PTHR43132">
    <property type="entry name" value="ARSENICAL RESISTANCE OPERON REPRESSOR ARSR-RELATED"/>
    <property type="match status" value="1"/>
</dbReference>
<evidence type="ECO:0000256" key="3">
    <source>
        <dbReference type="ARBA" id="ARBA00023163"/>
    </source>
</evidence>
<reference evidence="6" key="1">
    <citation type="submission" date="2017-01" db="EMBL/GenBank/DDBJ databases">
        <title>Novel pathways for hydrocarbon cycling and metabolic interdependencies in hydrothermal sediment communities.</title>
        <authorList>
            <person name="Dombrowski N."/>
            <person name="Seitz K."/>
            <person name="Teske A."/>
            <person name="Baker B."/>
        </authorList>
    </citation>
    <scope>NUCLEOTIDE SEQUENCE [LARGE SCALE GENOMIC DNA]</scope>
</reference>
<dbReference type="AlphaFoldDB" id="A0A1V4QFZ0"/>